<accession>A0ABM0GQ96</accession>
<evidence type="ECO:0000256" key="5">
    <source>
        <dbReference type="ARBA" id="ARBA00023136"/>
    </source>
</evidence>
<feature type="transmembrane region" description="Helical" evidence="6">
    <location>
        <begin position="140"/>
        <end position="164"/>
    </location>
</feature>
<keyword evidence="4 6" id="KW-1133">Transmembrane helix</keyword>
<feature type="transmembrane region" description="Helical" evidence="6">
    <location>
        <begin position="193"/>
        <end position="212"/>
    </location>
</feature>
<comment type="similarity">
    <text evidence="2">Belongs to the clarin family.</text>
</comment>
<dbReference type="RefSeq" id="XP_002734946.1">
    <property type="nucleotide sequence ID" value="XM_002734900.2"/>
</dbReference>
<dbReference type="Proteomes" id="UP000694865">
    <property type="component" value="Unplaced"/>
</dbReference>
<dbReference type="GeneID" id="100375672"/>
<dbReference type="PANTHER" id="PTHR31548">
    <property type="entry name" value="CLARIN"/>
    <property type="match status" value="1"/>
</dbReference>
<evidence type="ECO:0000313" key="7">
    <source>
        <dbReference type="Proteomes" id="UP000694865"/>
    </source>
</evidence>
<reference evidence="8" key="1">
    <citation type="submission" date="2025-08" db="UniProtKB">
        <authorList>
            <consortium name="RefSeq"/>
        </authorList>
    </citation>
    <scope>IDENTIFICATION</scope>
    <source>
        <tissue evidence="8">Testes</tissue>
    </source>
</reference>
<proteinExistence type="inferred from homology"/>
<dbReference type="Pfam" id="PF25807">
    <property type="entry name" value="Clarin-2"/>
    <property type="match status" value="1"/>
</dbReference>
<evidence type="ECO:0000256" key="4">
    <source>
        <dbReference type="ARBA" id="ARBA00022989"/>
    </source>
</evidence>
<dbReference type="PANTHER" id="PTHR31548:SF1">
    <property type="entry name" value="LD47387P"/>
    <property type="match status" value="1"/>
</dbReference>
<evidence type="ECO:0000256" key="1">
    <source>
        <dbReference type="ARBA" id="ARBA00004141"/>
    </source>
</evidence>
<gene>
    <name evidence="8" type="primary">LOC100375672</name>
</gene>
<keyword evidence="5 6" id="KW-0472">Membrane</keyword>
<protein>
    <submittedName>
        <fullName evidence="8">Clarin-2-like</fullName>
    </submittedName>
</protein>
<evidence type="ECO:0000256" key="6">
    <source>
        <dbReference type="SAM" id="Phobius"/>
    </source>
</evidence>
<dbReference type="InterPro" id="IPR026748">
    <property type="entry name" value="Clarin"/>
</dbReference>
<evidence type="ECO:0000313" key="8">
    <source>
        <dbReference type="RefSeq" id="XP_002734946.1"/>
    </source>
</evidence>
<evidence type="ECO:0000256" key="2">
    <source>
        <dbReference type="ARBA" id="ARBA00005787"/>
    </source>
</evidence>
<dbReference type="Gene3D" id="1.20.140.150">
    <property type="match status" value="1"/>
</dbReference>
<name>A0ABM0GQ96_SACKO</name>
<feature type="transmembrane region" description="Helical" evidence="6">
    <location>
        <begin position="104"/>
        <end position="128"/>
    </location>
</feature>
<sequence length="245" mass="27551">MLRYRKAFCFLCACIALAATALLITAFVTENWVWSYVYQDKDDIQPDDYGQNKVPDNPNDRGTYLGSIYFGLFNGVVYLNWGAGPRSYEQSSKDYLADTYNEGLWISTIVFCALGIIMGLVTIGFAIYNTIKVPIGMITGIFGLYIWNGLAALFTGICMVLFIIEYYVSLIDGLLNDAHTAESWETQWVHFDYSFWLVVAAFCLLVVNFGVVKLSSKGEDPDMTINMRMTSPQTNKGDMGVVLMY</sequence>
<keyword evidence="7" id="KW-1185">Reference proteome</keyword>
<keyword evidence="3 6" id="KW-0812">Transmembrane</keyword>
<organism evidence="7 8">
    <name type="scientific">Saccoglossus kowalevskii</name>
    <name type="common">Acorn worm</name>
    <dbReference type="NCBI Taxonomy" id="10224"/>
    <lineage>
        <taxon>Eukaryota</taxon>
        <taxon>Metazoa</taxon>
        <taxon>Hemichordata</taxon>
        <taxon>Enteropneusta</taxon>
        <taxon>Harrimaniidae</taxon>
        <taxon>Saccoglossus</taxon>
    </lineage>
</organism>
<comment type="subcellular location">
    <subcellularLocation>
        <location evidence="1">Membrane</location>
        <topology evidence="1">Multi-pass membrane protein</topology>
    </subcellularLocation>
</comment>
<evidence type="ECO:0000256" key="3">
    <source>
        <dbReference type="ARBA" id="ARBA00022692"/>
    </source>
</evidence>